<protein>
    <submittedName>
        <fullName evidence="2">Uncharacterized protein</fullName>
    </submittedName>
</protein>
<keyword evidence="3" id="KW-1185">Reference proteome</keyword>
<dbReference type="OMA" id="CARISFC"/>
<reference evidence="2" key="2">
    <citation type="submission" date="2018-05" db="EMBL/GenBank/DDBJ databases">
        <title>OpunRS2 (Oryza punctata Reference Sequence Version 2).</title>
        <authorList>
            <person name="Zhang J."/>
            <person name="Kudrna D."/>
            <person name="Lee S."/>
            <person name="Talag J."/>
            <person name="Welchert J."/>
            <person name="Wing R.A."/>
        </authorList>
    </citation>
    <scope>NUCLEOTIDE SEQUENCE [LARGE SCALE GENOMIC DNA]</scope>
</reference>
<organism evidence="2">
    <name type="scientific">Oryza punctata</name>
    <name type="common">Red rice</name>
    <dbReference type="NCBI Taxonomy" id="4537"/>
    <lineage>
        <taxon>Eukaryota</taxon>
        <taxon>Viridiplantae</taxon>
        <taxon>Streptophyta</taxon>
        <taxon>Embryophyta</taxon>
        <taxon>Tracheophyta</taxon>
        <taxon>Spermatophyta</taxon>
        <taxon>Magnoliopsida</taxon>
        <taxon>Liliopsida</taxon>
        <taxon>Poales</taxon>
        <taxon>Poaceae</taxon>
        <taxon>BOP clade</taxon>
        <taxon>Oryzoideae</taxon>
        <taxon>Oryzeae</taxon>
        <taxon>Oryzinae</taxon>
        <taxon>Oryza</taxon>
    </lineage>
</organism>
<dbReference type="Gramene" id="OPUNC07G07960.1">
    <property type="protein sequence ID" value="OPUNC07G07960.1"/>
    <property type="gene ID" value="OPUNC07G07960"/>
</dbReference>
<sequence>MRDSDVLGWIEALSGRVGKDKKERISVEFHPLCVQNPPTAQWASTSCCGAHLITLPLPSTTRSNPSGKLGSSKPLTRSGRTTHRNGWPLLSNPHATSKNSSESSDAKLPKLTYNTDPVACVSSHSMQLLSGRRCRLLPAFMEDSLWSGPAASTTATPSPSSSPRIFSSSAGSSSSNVLITTPLEFLAVSAIHPRTLRTSSWLASLE</sequence>
<feature type="compositionally biased region" description="Low complexity" evidence="1">
    <location>
        <begin position="149"/>
        <end position="175"/>
    </location>
</feature>
<dbReference type="HOGENOM" id="CLU_1333807_0_0_1"/>
<dbReference type="AlphaFoldDB" id="A0A0E0LIU4"/>
<evidence type="ECO:0000256" key="1">
    <source>
        <dbReference type="SAM" id="MobiDB-lite"/>
    </source>
</evidence>
<dbReference type="Proteomes" id="UP000026962">
    <property type="component" value="Chromosome 7"/>
</dbReference>
<evidence type="ECO:0000313" key="3">
    <source>
        <dbReference type="Proteomes" id="UP000026962"/>
    </source>
</evidence>
<evidence type="ECO:0000313" key="2">
    <source>
        <dbReference type="EnsemblPlants" id="OPUNC07G07960.1"/>
    </source>
</evidence>
<accession>A0A0E0LIU4</accession>
<feature type="compositionally biased region" description="Polar residues" evidence="1">
    <location>
        <begin position="93"/>
        <end position="103"/>
    </location>
</feature>
<name>A0A0E0LIU4_ORYPU</name>
<feature type="region of interest" description="Disordered" evidence="1">
    <location>
        <begin position="148"/>
        <end position="175"/>
    </location>
</feature>
<dbReference type="EnsemblPlants" id="OPUNC07G07960.1">
    <property type="protein sequence ID" value="OPUNC07G07960.1"/>
    <property type="gene ID" value="OPUNC07G07960"/>
</dbReference>
<proteinExistence type="predicted"/>
<feature type="region of interest" description="Disordered" evidence="1">
    <location>
        <begin position="59"/>
        <end position="109"/>
    </location>
</feature>
<reference evidence="2" key="1">
    <citation type="submission" date="2015-04" db="UniProtKB">
        <authorList>
            <consortium name="EnsemblPlants"/>
        </authorList>
    </citation>
    <scope>IDENTIFICATION</scope>
</reference>